<accession>A0A507AN75</accession>
<dbReference type="EMBL" id="SKBQ01000081">
    <property type="protein sequence ID" value="TPX08076.1"/>
    <property type="molecule type" value="Genomic_DNA"/>
</dbReference>
<feature type="compositionally biased region" description="Basic and acidic residues" evidence="1">
    <location>
        <begin position="1"/>
        <end position="10"/>
    </location>
</feature>
<protein>
    <submittedName>
        <fullName evidence="2">Uncharacterized protein</fullName>
    </submittedName>
</protein>
<evidence type="ECO:0000313" key="2">
    <source>
        <dbReference type="EMBL" id="TPX08076.1"/>
    </source>
</evidence>
<dbReference type="GeneID" id="41977723"/>
<evidence type="ECO:0000313" key="3">
    <source>
        <dbReference type="Proteomes" id="UP000319257"/>
    </source>
</evidence>
<proteinExistence type="predicted"/>
<reference evidence="2 3" key="1">
    <citation type="submission" date="2019-06" db="EMBL/GenBank/DDBJ databases">
        <title>Draft genome sequence of the filamentous fungus Phialemoniopsis curvata isolated from diesel fuel.</title>
        <authorList>
            <person name="Varaljay V.A."/>
            <person name="Lyon W.J."/>
            <person name="Crouch A.L."/>
            <person name="Drake C.E."/>
            <person name="Hollomon J.M."/>
            <person name="Nadeau L.J."/>
            <person name="Nunn H.S."/>
            <person name="Stevenson B.S."/>
            <person name="Bojanowski C.L."/>
            <person name="Crookes-Goodson W.J."/>
        </authorList>
    </citation>
    <scope>NUCLEOTIDE SEQUENCE [LARGE SCALE GENOMIC DNA]</scope>
    <source>
        <strain evidence="2 3">D216</strain>
    </source>
</reference>
<comment type="caution">
    <text evidence="2">The sequence shown here is derived from an EMBL/GenBank/DDBJ whole genome shotgun (WGS) entry which is preliminary data.</text>
</comment>
<evidence type="ECO:0000256" key="1">
    <source>
        <dbReference type="SAM" id="MobiDB-lite"/>
    </source>
</evidence>
<feature type="compositionally biased region" description="Low complexity" evidence="1">
    <location>
        <begin position="13"/>
        <end position="24"/>
    </location>
</feature>
<name>A0A507AN75_9PEZI</name>
<dbReference type="RefSeq" id="XP_030989787.1">
    <property type="nucleotide sequence ID" value="XM_031132877.1"/>
</dbReference>
<organism evidence="2 3">
    <name type="scientific">Thyridium curvatum</name>
    <dbReference type="NCBI Taxonomy" id="1093900"/>
    <lineage>
        <taxon>Eukaryota</taxon>
        <taxon>Fungi</taxon>
        <taxon>Dikarya</taxon>
        <taxon>Ascomycota</taxon>
        <taxon>Pezizomycotina</taxon>
        <taxon>Sordariomycetes</taxon>
        <taxon>Sordariomycetidae</taxon>
        <taxon>Thyridiales</taxon>
        <taxon>Thyridiaceae</taxon>
        <taxon>Thyridium</taxon>
    </lineage>
</organism>
<dbReference type="OrthoDB" id="5139395at2759"/>
<keyword evidence="3" id="KW-1185">Reference proteome</keyword>
<dbReference type="AlphaFoldDB" id="A0A507AN75"/>
<gene>
    <name evidence="2" type="ORF">E0L32_010276</name>
</gene>
<sequence length="222" mass="24539">MDNVNLKRADAPSQAQAQAQSSSAEQEKEILTPKQSYDKHKDTLRDIITVDHFSNTIPDSIVDLWLAALDPGSRIALPAGVKGFYGGDLRSSIPIELAHDSYKYVVHETQDRAKVAKYARRMLLAISLLDLDSLARRDANLAGLALWHKALAQARLSDSDSAAQLAGTLKQYEALRPQASLPDAKLPRSERLKTRLLAVAQDLGNAETVTWLKNWEPREESS</sequence>
<dbReference type="Proteomes" id="UP000319257">
    <property type="component" value="Unassembled WGS sequence"/>
</dbReference>
<feature type="region of interest" description="Disordered" evidence="1">
    <location>
        <begin position="1"/>
        <end position="36"/>
    </location>
</feature>
<dbReference type="InParanoid" id="A0A507AN75"/>
<feature type="compositionally biased region" description="Basic and acidic residues" evidence="1">
    <location>
        <begin position="25"/>
        <end position="36"/>
    </location>
</feature>